<reference evidence="6" key="1">
    <citation type="journal article" date="2017" name="Genome Announc.">
        <title>Whole-Genome Sequence of Photobacterium damselae subsp. piscicida Strain 91-197, Isolated from Hybrid Striped Bass (Morone sp.) in the United States.</title>
        <authorList>
            <person name="Teru Y."/>
            <person name="Hikima J."/>
            <person name="Kono T."/>
            <person name="Sakai M."/>
            <person name="Takano T."/>
            <person name="Hawke J.P."/>
            <person name="Takeyama H."/>
            <person name="Aoki T."/>
        </authorList>
    </citation>
    <scope>NUCLEOTIDE SEQUENCE</scope>
    <source>
        <strain evidence="6">91-197</strain>
    </source>
</reference>
<dbReference type="Proteomes" id="UP000516656">
    <property type="component" value="Chromosome 2"/>
</dbReference>
<dbReference type="Gene3D" id="3.40.190.290">
    <property type="match status" value="1"/>
</dbReference>
<dbReference type="EMBL" id="CP061855">
    <property type="protein sequence ID" value="QOD58347.1"/>
    <property type="molecule type" value="Genomic_DNA"/>
</dbReference>
<dbReference type="InterPro" id="IPR000847">
    <property type="entry name" value="LysR_HTH_N"/>
</dbReference>
<protein>
    <submittedName>
        <fullName evidence="6">HTH-type transcriptional regulator DmlR</fullName>
    </submittedName>
    <submittedName>
        <fullName evidence="7">LysR family transcriptional regulator</fullName>
    </submittedName>
</protein>
<dbReference type="PANTHER" id="PTHR30537">
    <property type="entry name" value="HTH-TYPE TRANSCRIPTIONAL REGULATOR"/>
    <property type="match status" value="1"/>
</dbReference>
<dbReference type="PROSITE" id="PS50931">
    <property type="entry name" value="HTH_LYSR"/>
    <property type="match status" value="1"/>
</dbReference>
<evidence type="ECO:0000313" key="9">
    <source>
        <dbReference type="Proteomes" id="UP000516656"/>
    </source>
</evidence>
<evidence type="ECO:0000259" key="5">
    <source>
        <dbReference type="PROSITE" id="PS50931"/>
    </source>
</evidence>
<dbReference type="EMBL" id="AP018046">
    <property type="protein sequence ID" value="BAX55347.1"/>
    <property type="molecule type" value="Genomic_DNA"/>
</dbReference>
<evidence type="ECO:0000256" key="2">
    <source>
        <dbReference type="ARBA" id="ARBA00023015"/>
    </source>
</evidence>
<dbReference type="GO" id="GO:0003677">
    <property type="term" value="F:DNA binding"/>
    <property type="evidence" value="ECO:0007669"/>
    <property type="project" value="UniProtKB-KW"/>
</dbReference>
<evidence type="ECO:0000313" key="6">
    <source>
        <dbReference type="EMBL" id="BAX55347.1"/>
    </source>
</evidence>
<dbReference type="PANTHER" id="PTHR30537:SF5">
    <property type="entry name" value="HTH-TYPE TRANSCRIPTIONAL ACTIVATOR TTDR-RELATED"/>
    <property type="match status" value="1"/>
</dbReference>
<evidence type="ECO:0000256" key="4">
    <source>
        <dbReference type="ARBA" id="ARBA00023163"/>
    </source>
</evidence>
<evidence type="ECO:0000313" key="8">
    <source>
        <dbReference type="Proteomes" id="UP000218676"/>
    </source>
</evidence>
<dbReference type="RefSeq" id="WP_086958798.1">
    <property type="nucleotide sequence ID" value="NZ_AP018046.1"/>
</dbReference>
<dbReference type="InterPro" id="IPR036388">
    <property type="entry name" value="WH-like_DNA-bd_sf"/>
</dbReference>
<reference evidence="7 9" key="3">
    <citation type="submission" date="2020-09" db="EMBL/GenBank/DDBJ databases">
        <title>Complete, closed and curated genome sequences of Photobacterium damselae subsp. piscicida isolates from Australia indicate localised evolution and additional plasmid-borne pathogenicity mechanisms.</title>
        <authorList>
            <person name="Baseggio L."/>
            <person name="Silayeva O."/>
            <person name="Buller N."/>
            <person name="Landos M."/>
            <person name="Engelstaedter J."/>
            <person name="Barnes A.C."/>
        </authorList>
    </citation>
    <scope>NUCLEOTIDE SEQUENCE [LARGE SCALE GENOMIC DNA]</scope>
    <source>
        <strain evidence="7 9">AS-16-0540-1</strain>
    </source>
</reference>
<accession>A0A1V1VDP2</accession>
<sequence>MFNLIKIFLKVVEVGSFSKTGQILNMAPSSISRNIDQLEKELCVTLFHRTTRQLTLTDEGQDFYQGATELIHNADDLFNQTQKQNQHPQGTIRISVFESFGRQWISPLLPKFLAQYPEVKVEIELENRMVDINSENIDLGIRIGRPVDSGLHARMLLPNQTWLCASPTYLANSEPLNSPHDLENHNCLLLNNDRQKVYWYFNNGKQCLRVSVAGNITSKGGTPLVEAAIAHGGVVLMSNWMMVDLVKEGKLIRYLPNWHSSLHEGSSGEIYAVYSGSKFPRPALRAFIDFLVAEINNIDLSL</sequence>
<dbReference type="AlphaFoldDB" id="A0A1V1VDP2"/>
<evidence type="ECO:0000256" key="3">
    <source>
        <dbReference type="ARBA" id="ARBA00023125"/>
    </source>
</evidence>
<dbReference type="Pfam" id="PF00126">
    <property type="entry name" value="HTH_1"/>
    <property type="match status" value="1"/>
</dbReference>
<gene>
    <name evidence="7" type="ORF">IC627_21695</name>
    <name evidence="6" type="ORF">PDPUS_2_00761</name>
</gene>
<dbReference type="Pfam" id="PF03466">
    <property type="entry name" value="LysR_substrate"/>
    <property type="match status" value="1"/>
</dbReference>
<dbReference type="Gene3D" id="1.10.10.10">
    <property type="entry name" value="Winged helix-like DNA-binding domain superfamily/Winged helix DNA-binding domain"/>
    <property type="match status" value="1"/>
</dbReference>
<dbReference type="InterPro" id="IPR005119">
    <property type="entry name" value="LysR_subst-bd"/>
</dbReference>
<dbReference type="InterPro" id="IPR036390">
    <property type="entry name" value="WH_DNA-bd_sf"/>
</dbReference>
<dbReference type="Proteomes" id="UP000218676">
    <property type="component" value="Chromosome 2"/>
</dbReference>
<dbReference type="InterPro" id="IPR058163">
    <property type="entry name" value="LysR-type_TF_proteobact-type"/>
</dbReference>
<dbReference type="GO" id="GO:0003700">
    <property type="term" value="F:DNA-binding transcription factor activity"/>
    <property type="evidence" value="ECO:0007669"/>
    <property type="project" value="InterPro"/>
</dbReference>
<keyword evidence="3" id="KW-0238">DNA-binding</keyword>
<dbReference type="FunFam" id="1.10.10.10:FF:000001">
    <property type="entry name" value="LysR family transcriptional regulator"/>
    <property type="match status" value="1"/>
</dbReference>
<evidence type="ECO:0000313" key="7">
    <source>
        <dbReference type="EMBL" id="QOD58347.1"/>
    </source>
</evidence>
<feature type="domain" description="HTH lysR-type" evidence="5">
    <location>
        <begin position="1"/>
        <end position="57"/>
    </location>
</feature>
<keyword evidence="2" id="KW-0805">Transcription regulation</keyword>
<keyword evidence="4" id="KW-0804">Transcription</keyword>
<proteinExistence type="inferred from homology"/>
<dbReference type="CDD" id="cd08422">
    <property type="entry name" value="PBP2_CrgA_like"/>
    <property type="match status" value="1"/>
</dbReference>
<organism evidence="6 8">
    <name type="scientific">Photobacterium damsela subsp. piscicida</name>
    <name type="common">Pasteurella piscicida</name>
    <dbReference type="NCBI Taxonomy" id="38294"/>
    <lineage>
        <taxon>Bacteria</taxon>
        <taxon>Pseudomonadati</taxon>
        <taxon>Pseudomonadota</taxon>
        <taxon>Gammaproteobacteria</taxon>
        <taxon>Vibrionales</taxon>
        <taxon>Vibrionaceae</taxon>
        <taxon>Photobacterium</taxon>
    </lineage>
</organism>
<comment type="similarity">
    <text evidence="1">Belongs to the LysR transcriptional regulatory family.</text>
</comment>
<name>A0A1V1VDP2_PHODP</name>
<dbReference type="SUPFAM" id="SSF53850">
    <property type="entry name" value="Periplasmic binding protein-like II"/>
    <property type="match status" value="1"/>
</dbReference>
<reference evidence="8" key="2">
    <citation type="submission" date="2017-05" db="EMBL/GenBank/DDBJ databases">
        <title>Whole genome sequence of fish pathogenic bacteria, Photobacterium damselae subsp. piscicida, strain 91-197, isolated from hybrid striped bass (Morone sp.) in USA.</title>
        <authorList>
            <person name="Teru Y."/>
            <person name="Hikima J."/>
            <person name="Kono T."/>
            <person name="Sakai M."/>
            <person name="Takano T."/>
            <person name="Hawke J.P."/>
            <person name="Takeyama H."/>
            <person name="Aoki T."/>
        </authorList>
    </citation>
    <scope>NUCLEOTIDE SEQUENCE [LARGE SCALE GENOMIC DNA]</scope>
    <source>
        <strain evidence="8">91-197</strain>
    </source>
</reference>
<dbReference type="SUPFAM" id="SSF46785">
    <property type="entry name" value="Winged helix' DNA-binding domain"/>
    <property type="match status" value="1"/>
</dbReference>
<evidence type="ECO:0000256" key="1">
    <source>
        <dbReference type="ARBA" id="ARBA00009437"/>
    </source>
</evidence>